<dbReference type="eggNOG" id="COG1633">
    <property type="taxonomic scope" value="Bacteria"/>
</dbReference>
<dbReference type="SUPFAM" id="SSF47240">
    <property type="entry name" value="Ferritin-like"/>
    <property type="match status" value="1"/>
</dbReference>
<organism evidence="2 3">
    <name type="scientific">Nonlabens tegetincola</name>
    <dbReference type="NCBI Taxonomy" id="323273"/>
    <lineage>
        <taxon>Bacteria</taxon>
        <taxon>Pseudomonadati</taxon>
        <taxon>Bacteroidota</taxon>
        <taxon>Flavobacteriia</taxon>
        <taxon>Flavobacteriales</taxon>
        <taxon>Flavobacteriaceae</taxon>
        <taxon>Nonlabens</taxon>
    </lineage>
</organism>
<keyword evidence="3" id="KW-1185">Reference proteome</keyword>
<gene>
    <name evidence="2" type="ORF">JCM19294_2152</name>
</gene>
<dbReference type="InterPro" id="IPR012347">
    <property type="entry name" value="Ferritin-like"/>
</dbReference>
<evidence type="ECO:0000313" key="3">
    <source>
        <dbReference type="Proteomes" id="UP000029221"/>
    </source>
</evidence>
<dbReference type="InterPro" id="IPR011971">
    <property type="entry name" value="CHP02284"/>
</dbReference>
<dbReference type="Proteomes" id="UP000029221">
    <property type="component" value="Unassembled WGS sequence"/>
</dbReference>
<evidence type="ECO:0000313" key="2">
    <source>
        <dbReference type="EMBL" id="GAK96639.1"/>
    </source>
</evidence>
<dbReference type="NCBIfam" id="TIGR02284">
    <property type="entry name" value="PA2169 family four-helix-bundle protein"/>
    <property type="match status" value="1"/>
</dbReference>
<sequence length="154" mass="17471">MSNTVKTENYLNNLIEKSYDAQHGYENAAEVVDNVQLKKWFISQAQRRTEYAGALINEMNNVNGEAHLSGSFTGDMHRSWTNLKAALSSNKEETILEECLRGEKATIEEYENVLEHKSELPPTIVSILQAQKDEVQSTVNTVKRLEDIADNLDR</sequence>
<name>A0A090Q0N3_9FLAO</name>
<dbReference type="InterPro" id="IPR009078">
    <property type="entry name" value="Ferritin-like_SF"/>
</dbReference>
<dbReference type="Gene3D" id="1.20.1260.10">
    <property type="match status" value="1"/>
</dbReference>
<protein>
    <recommendedName>
        <fullName evidence="1">DUF2383 domain-containing protein</fullName>
    </recommendedName>
</protein>
<dbReference type="STRING" id="319236.BST91_07160"/>
<comment type="caution">
    <text evidence="2">The sequence shown here is derived from an EMBL/GenBank/DDBJ whole genome shotgun (WGS) entry which is preliminary data.</text>
</comment>
<proteinExistence type="predicted"/>
<dbReference type="PIRSF" id="PIRSF029477">
    <property type="entry name" value="UCP029477"/>
    <property type="match status" value="1"/>
</dbReference>
<dbReference type="EMBL" id="BBML01000002">
    <property type="protein sequence ID" value="GAK96639.1"/>
    <property type="molecule type" value="Genomic_DNA"/>
</dbReference>
<dbReference type="Pfam" id="PF09537">
    <property type="entry name" value="DUF2383"/>
    <property type="match status" value="1"/>
</dbReference>
<feature type="domain" description="DUF2383" evidence="1">
    <location>
        <begin position="7"/>
        <end position="115"/>
    </location>
</feature>
<dbReference type="RefSeq" id="WP_042277997.1">
    <property type="nucleotide sequence ID" value="NZ_BBML01000002.1"/>
</dbReference>
<dbReference type="InterPro" id="IPR019052">
    <property type="entry name" value="DUF2383"/>
</dbReference>
<evidence type="ECO:0000259" key="1">
    <source>
        <dbReference type="Pfam" id="PF09537"/>
    </source>
</evidence>
<dbReference type="CDD" id="cd00657">
    <property type="entry name" value="Ferritin_like"/>
    <property type="match status" value="1"/>
</dbReference>
<dbReference type="InterPro" id="IPR016920">
    <property type="entry name" value="UCP029477"/>
</dbReference>
<accession>A0A090Q0N3</accession>
<dbReference type="AlphaFoldDB" id="A0A090Q0N3"/>
<reference evidence="2" key="1">
    <citation type="journal article" date="2014" name="Genome Announc.">
        <title>Draft Genome Sequences of Marine Flavobacterium Nonlabens Strains NR17, NR24, NR27, NR32, NR33, and Ara13.</title>
        <authorList>
            <person name="Nakanishi M."/>
            <person name="Meirelles P."/>
            <person name="Suzuki R."/>
            <person name="Takatani N."/>
            <person name="Mino S."/>
            <person name="Suda W."/>
            <person name="Oshima K."/>
            <person name="Hattori M."/>
            <person name="Ohkuma M."/>
            <person name="Hosokawa M."/>
            <person name="Miyashita K."/>
            <person name="Thompson F.L."/>
            <person name="Niwa A."/>
            <person name="Sawabe T."/>
            <person name="Sawabe T."/>
        </authorList>
    </citation>
    <scope>NUCLEOTIDE SEQUENCE [LARGE SCALE GENOMIC DNA]</scope>
    <source>
        <strain evidence="2">JCM 19294</strain>
    </source>
</reference>